<evidence type="ECO:0000256" key="1">
    <source>
        <dbReference type="ARBA" id="ARBA00006249"/>
    </source>
</evidence>
<reference evidence="9 10" key="1">
    <citation type="submission" date="2019-03" db="EMBL/GenBank/DDBJ databases">
        <title>Genomic Encyclopedia of Type Strains, Phase IV (KMG-IV): sequencing the most valuable type-strain genomes for metagenomic binning, comparative biology and taxonomic classification.</title>
        <authorList>
            <person name="Goeker M."/>
        </authorList>
    </citation>
    <scope>NUCLEOTIDE SEQUENCE [LARGE SCALE GENOMIC DNA]</scope>
    <source>
        <strain evidence="9 10">DSM 5604</strain>
    </source>
</reference>
<keyword evidence="7" id="KW-1015">Disulfide bond</keyword>
<dbReference type="InterPro" id="IPR011118">
    <property type="entry name" value="Tannase/feruloyl_esterase"/>
</dbReference>
<evidence type="ECO:0000256" key="7">
    <source>
        <dbReference type="ARBA" id="ARBA00023157"/>
    </source>
</evidence>
<accession>A0A4R6X6R7</accession>
<evidence type="ECO:0000313" key="10">
    <source>
        <dbReference type="Proteomes" id="UP000295729"/>
    </source>
</evidence>
<organism evidence="9 10">
    <name type="scientific">Marinomonas communis</name>
    <dbReference type="NCBI Taxonomy" id="28254"/>
    <lineage>
        <taxon>Bacteria</taxon>
        <taxon>Pseudomonadati</taxon>
        <taxon>Pseudomonadota</taxon>
        <taxon>Gammaproteobacteria</taxon>
        <taxon>Oceanospirillales</taxon>
        <taxon>Oceanospirillaceae</taxon>
        <taxon>Marinomonas</taxon>
    </lineage>
</organism>
<dbReference type="RefSeq" id="WP_133563516.1">
    <property type="nucleotide sequence ID" value="NZ_SNZA01000004.1"/>
</dbReference>
<feature type="signal peptide" evidence="8">
    <location>
        <begin position="1"/>
        <end position="25"/>
    </location>
</feature>
<protein>
    <submittedName>
        <fullName evidence="9">Feruloyl esterase</fullName>
    </submittedName>
</protein>
<keyword evidence="6" id="KW-0106">Calcium</keyword>
<keyword evidence="10" id="KW-1185">Reference proteome</keyword>
<dbReference type="OrthoDB" id="7197884at2"/>
<dbReference type="GO" id="GO:0046872">
    <property type="term" value="F:metal ion binding"/>
    <property type="evidence" value="ECO:0007669"/>
    <property type="project" value="UniProtKB-KW"/>
</dbReference>
<name>A0A4R6X6R7_9GAMM</name>
<evidence type="ECO:0000313" key="9">
    <source>
        <dbReference type="EMBL" id="TDR12647.1"/>
    </source>
</evidence>
<keyword evidence="4 8" id="KW-0732">Signal</keyword>
<feature type="chain" id="PRO_5020615096" evidence="8">
    <location>
        <begin position="26"/>
        <end position="546"/>
    </location>
</feature>
<evidence type="ECO:0000256" key="4">
    <source>
        <dbReference type="ARBA" id="ARBA00022729"/>
    </source>
</evidence>
<dbReference type="SUPFAM" id="SSF53474">
    <property type="entry name" value="alpha/beta-Hydrolases"/>
    <property type="match status" value="1"/>
</dbReference>
<keyword evidence="3" id="KW-0479">Metal-binding</keyword>
<dbReference type="PANTHER" id="PTHR33938:SF15">
    <property type="entry name" value="FERULOYL ESTERASE B-RELATED"/>
    <property type="match status" value="1"/>
</dbReference>
<proteinExistence type="inferred from homology"/>
<evidence type="ECO:0000256" key="3">
    <source>
        <dbReference type="ARBA" id="ARBA00022723"/>
    </source>
</evidence>
<keyword evidence="2" id="KW-0719">Serine esterase</keyword>
<comment type="similarity">
    <text evidence="1">Belongs to the tannase family.</text>
</comment>
<sequence>MKSKTWLIGLALPALASANTMQCTASNFHAEGMFDVTAQWQSPQDDVLVDTCVVKGALNAYTGTDERTYAIGFELRLPKQWTGQFAYQFNGGNDGKVKPALGSLSSLVPQEYAVNRGMAVISSDGGHDASQFKDMGLAGGSGFGFDDMARKRYGYQAVSELYPVANQLIEQFYGRAAEYRYGIGSSNGGRMAMVAASRFPDYFDGLLVGYPGYNLPKAAVQHAWDIQHLHSLNSDLKASLTSAELALVGDAILEQCDNLDGLKDGLIFNGAQCQNIVDLQPLVCDKDEHCLSQAKVDALTAMHRGPYDSQGKALYSSWYYDAGIASKNWRFWKVESPIKGWGYNPVIAAMGASSLAMLFTTPPTKIEGTPQAMVEYLLGFDFDKDAPRIFARNAQYTESAMQYMTPSDGQDPTLAEFKASGGKMVIFHGNSDPVFSVQDTVRWYEALNRNQQGQADTFVRFYQVPGMSHGKGGPALDRFDVLTPLQAWVEQGKQPNRIISRAHADNSEVSESLKNAQRPLCPYPNIAVYKGGDEATVSAFECRSAI</sequence>
<dbReference type="PANTHER" id="PTHR33938">
    <property type="entry name" value="FERULOYL ESTERASE B-RELATED"/>
    <property type="match status" value="1"/>
</dbReference>
<evidence type="ECO:0000256" key="5">
    <source>
        <dbReference type="ARBA" id="ARBA00022801"/>
    </source>
</evidence>
<evidence type="ECO:0000256" key="6">
    <source>
        <dbReference type="ARBA" id="ARBA00022837"/>
    </source>
</evidence>
<dbReference type="AlphaFoldDB" id="A0A4R6X6R7"/>
<gene>
    <name evidence="9" type="ORF">C8D85_2687</name>
</gene>
<dbReference type="Proteomes" id="UP000295729">
    <property type="component" value="Unassembled WGS sequence"/>
</dbReference>
<dbReference type="Pfam" id="PF07519">
    <property type="entry name" value="Tannase"/>
    <property type="match status" value="1"/>
</dbReference>
<evidence type="ECO:0000256" key="2">
    <source>
        <dbReference type="ARBA" id="ARBA00022487"/>
    </source>
</evidence>
<dbReference type="InterPro" id="IPR029058">
    <property type="entry name" value="AB_hydrolase_fold"/>
</dbReference>
<keyword evidence="5" id="KW-0378">Hydrolase</keyword>
<dbReference type="GO" id="GO:0052689">
    <property type="term" value="F:carboxylic ester hydrolase activity"/>
    <property type="evidence" value="ECO:0007669"/>
    <property type="project" value="UniProtKB-KW"/>
</dbReference>
<dbReference type="EMBL" id="SNZA01000004">
    <property type="protein sequence ID" value="TDR12647.1"/>
    <property type="molecule type" value="Genomic_DNA"/>
</dbReference>
<evidence type="ECO:0000256" key="8">
    <source>
        <dbReference type="SAM" id="SignalP"/>
    </source>
</evidence>
<dbReference type="Gene3D" id="3.40.50.1820">
    <property type="entry name" value="alpha/beta hydrolase"/>
    <property type="match status" value="2"/>
</dbReference>
<comment type="caution">
    <text evidence="9">The sequence shown here is derived from an EMBL/GenBank/DDBJ whole genome shotgun (WGS) entry which is preliminary data.</text>
</comment>